<dbReference type="EMBL" id="DF820465">
    <property type="protein sequence ID" value="GAK57172.1"/>
    <property type="molecule type" value="Genomic_DNA"/>
</dbReference>
<keyword evidence="2" id="KW-1185">Reference proteome</keyword>
<dbReference type="AlphaFoldDB" id="A0A081BXW7"/>
<name>A0A081BXW7_VECG1</name>
<evidence type="ECO:0000313" key="2">
    <source>
        <dbReference type="Proteomes" id="UP000030661"/>
    </source>
</evidence>
<proteinExistence type="predicted"/>
<evidence type="ECO:0000313" key="1">
    <source>
        <dbReference type="EMBL" id="GAK57172.1"/>
    </source>
</evidence>
<reference evidence="1" key="1">
    <citation type="journal article" date="2015" name="PeerJ">
        <title>First genomic representation of candidate bacterial phylum KSB3 points to enhanced environmental sensing as a trigger of wastewater bulking.</title>
        <authorList>
            <person name="Sekiguchi Y."/>
            <person name="Ohashi A."/>
            <person name="Parks D.H."/>
            <person name="Yamauchi T."/>
            <person name="Tyson G.W."/>
            <person name="Hugenholtz P."/>
        </authorList>
    </citation>
    <scope>NUCLEOTIDE SEQUENCE [LARGE SCALE GENOMIC DNA]</scope>
</reference>
<sequence length="67" mass="7330">MCVIHPLSSTRCAGSQQLPFRVSGHLILVLLRRGFQTSLACHLCLLTKVLNLSNSLGFPTGVALPRW</sequence>
<organism evidence="1">
    <name type="scientific">Vecturithrix granuli</name>
    <dbReference type="NCBI Taxonomy" id="1499967"/>
    <lineage>
        <taxon>Bacteria</taxon>
        <taxon>Candidatus Moduliflexota</taxon>
        <taxon>Candidatus Vecturitrichia</taxon>
        <taxon>Candidatus Vecturitrichales</taxon>
        <taxon>Candidatus Vecturitrichaceae</taxon>
        <taxon>Candidatus Vecturithrix</taxon>
    </lineage>
</organism>
<accession>A0A081BXW7</accession>
<dbReference type="HOGENOM" id="CLU_2803729_0_0_0"/>
<gene>
    <name evidence="1" type="ORF">U27_04137</name>
</gene>
<protein>
    <submittedName>
        <fullName evidence="1">Uncharacterized protein</fullName>
    </submittedName>
</protein>
<dbReference type="Proteomes" id="UP000030661">
    <property type="component" value="Unassembled WGS sequence"/>
</dbReference>